<protein>
    <recommendedName>
        <fullName evidence="4">HTH arsR-type domain-containing protein</fullName>
    </recommendedName>
</protein>
<proteinExistence type="predicted"/>
<dbReference type="InterPro" id="IPR036390">
    <property type="entry name" value="WH_DNA-bd_sf"/>
</dbReference>
<dbReference type="AlphaFoldDB" id="A0A919CGI5"/>
<dbReference type="InterPro" id="IPR051011">
    <property type="entry name" value="Metal_resp_trans_reg"/>
</dbReference>
<dbReference type="Proteomes" id="UP000654947">
    <property type="component" value="Unassembled WGS sequence"/>
</dbReference>
<dbReference type="CDD" id="cd00090">
    <property type="entry name" value="HTH_ARSR"/>
    <property type="match status" value="1"/>
</dbReference>
<dbReference type="Gene3D" id="1.10.10.10">
    <property type="entry name" value="Winged helix-like DNA-binding domain superfamily/Winged helix DNA-binding domain"/>
    <property type="match status" value="1"/>
</dbReference>
<dbReference type="SMART" id="SM00418">
    <property type="entry name" value="HTH_ARSR"/>
    <property type="match status" value="1"/>
</dbReference>
<evidence type="ECO:0000256" key="3">
    <source>
        <dbReference type="ARBA" id="ARBA00023163"/>
    </source>
</evidence>
<accession>A0A919CGI5</accession>
<dbReference type="PANTHER" id="PTHR43132">
    <property type="entry name" value="ARSENICAL RESISTANCE OPERON REPRESSOR ARSR-RELATED"/>
    <property type="match status" value="1"/>
</dbReference>
<evidence type="ECO:0000259" key="4">
    <source>
        <dbReference type="SMART" id="SM00418"/>
    </source>
</evidence>
<keyword evidence="3" id="KW-0804">Transcription</keyword>
<keyword evidence="2" id="KW-0238">DNA-binding</keyword>
<dbReference type="SUPFAM" id="SSF46785">
    <property type="entry name" value="Winged helix' DNA-binding domain"/>
    <property type="match status" value="1"/>
</dbReference>
<evidence type="ECO:0000256" key="2">
    <source>
        <dbReference type="ARBA" id="ARBA00023125"/>
    </source>
</evidence>
<organism evidence="5 6">
    <name type="scientific">Nocardiopsis kunsanensis</name>
    <dbReference type="NCBI Taxonomy" id="141693"/>
    <lineage>
        <taxon>Bacteria</taxon>
        <taxon>Bacillati</taxon>
        <taxon>Actinomycetota</taxon>
        <taxon>Actinomycetes</taxon>
        <taxon>Streptosporangiales</taxon>
        <taxon>Nocardiopsidaceae</taxon>
        <taxon>Nocardiopsis</taxon>
    </lineage>
</organism>
<feature type="domain" description="HTH arsR-type" evidence="4">
    <location>
        <begin position="223"/>
        <end position="293"/>
    </location>
</feature>
<dbReference type="InterPro" id="IPR036388">
    <property type="entry name" value="WH-like_DNA-bd_sf"/>
</dbReference>
<keyword evidence="1" id="KW-0805">Transcription regulation</keyword>
<dbReference type="InterPro" id="IPR001845">
    <property type="entry name" value="HTH_ArsR_DNA-bd_dom"/>
</dbReference>
<keyword evidence="6" id="KW-1185">Reference proteome</keyword>
<evidence type="ECO:0000313" key="5">
    <source>
        <dbReference type="EMBL" id="GHD21903.1"/>
    </source>
</evidence>
<dbReference type="EMBL" id="BMXL01000005">
    <property type="protein sequence ID" value="GHD21903.1"/>
    <property type="molecule type" value="Genomic_DNA"/>
</dbReference>
<comment type="caution">
    <text evidence="5">The sequence shown here is derived from an EMBL/GenBank/DDBJ whole genome shotgun (WGS) entry which is preliminary data.</text>
</comment>
<dbReference type="RefSeq" id="WP_017578198.1">
    <property type="nucleotide sequence ID" value="NZ_BMXL01000005.1"/>
</dbReference>
<dbReference type="PANTHER" id="PTHR43132:SF8">
    <property type="entry name" value="HTH-TYPE TRANSCRIPTIONAL REGULATOR KMTR"/>
    <property type="match status" value="1"/>
</dbReference>
<dbReference type="GO" id="GO:0003677">
    <property type="term" value="F:DNA binding"/>
    <property type="evidence" value="ECO:0007669"/>
    <property type="project" value="UniProtKB-KW"/>
</dbReference>
<sequence>MTRVDLTARATAGIRVHPELSWLIETAHALESVLHDPARSGAGEWTRRTRIRLSALPFVRAELVEAPEALSCLPPWAHPPEGEESFQPPGPDRARRAVRTLARVGRTVVGPDQARVSALQALAADRAGFRLAKEGAEALIRSLGPHGRWTEDGLEIDDGIDRSLQPADGLVLFPSVFLVSGPRVHQWTEPASGRPRAGLLFPALGPDEPLDPSLRGPDRFPEVLGRLLGRTRSAVLTELLAPASTGELARRLHVSATSISEHTAALREAGLITTTREGSKVRHLATDLGAALLNHCGAGASGQRPGPRARLAESA</sequence>
<name>A0A919CGI5_9ACTN</name>
<evidence type="ECO:0000256" key="1">
    <source>
        <dbReference type="ARBA" id="ARBA00023015"/>
    </source>
</evidence>
<dbReference type="GO" id="GO:0003700">
    <property type="term" value="F:DNA-binding transcription factor activity"/>
    <property type="evidence" value="ECO:0007669"/>
    <property type="project" value="InterPro"/>
</dbReference>
<gene>
    <name evidence="5" type="ORF">GCM10007147_15850</name>
</gene>
<evidence type="ECO:0000313" key="6">
    <source>
        <dbReference type="Proteomes" id="UP000654947"/>
    </source>
</evidence>
<dbReference type="InterPro" id="IPR011991">
    <property type="entry name" value="ArsR-like_HTH"/>
</dbReference>
<dbReference type="Pfam" id="PF12840">
    <property type="entry name" value="HTH_20"/>
    <property type="match status" value="1"/>
</dbReference>
<reference evidence="5 6" key="1">
    <citation type="journal article" date="2014" name="Int. J. Syst. Evol. Microbiol.">
        <title>Complete genome sequence of Corynebacterium casei LMG S-19264T (=DSM 44701T), isolated from a smear-ripened cheese.</title>
        <authorList>
            <consortium name="US DOE Joint Genome Institute (JGI-PGF)"/>
            <person name="Walter F."/>
            <person name="Albersmeier A."/>
            <person name="Kalinowski J."/>
            <person name="Ruckert C."/>
        </authorList>
    </citation>
    <scope>NUCLEOTIDE SEQUENCE [LARGE SCALE GENOMIC DNA]</scope>
    <source>
        <strain evidence="5 6">KCTC 19473</strain>
    </source>
</reference>